<evidence type="ECO:0000313" key="2">
    <source>
        <dbReference type="Proteomes" id="UP000530654"/>
    </source>
</evidence>
<accession>A0A7Y2W7G5</accession>
<reference evidence="1 2" key="1">
    <citation type="submission" date="2020-04" db="EMBL/GenBank/DDBJ databases">
        <title>Rhizobium bacterial biofertilizers improve the content of phenolic compounds of Lactuca sativa L. under non-saline and saline-stress conditions.</title>
        <authorList>
            <person name="Ayuso-Calles M."/>
            <person name="Garcia-Estevez I."/>
            <person name="Jimenez-Gomez A."/>
            <person name="Flores-Felix J.D."/>
            <person name="Escribano-Bailon M."/>
            <person name="Rivas R."/>
        </authorList>
    </citation>
    <scope>NUCLEOTIDE SEQUENCE [LARGE SCALE GENOMIC DNA]</scope>
    <source>
        <strain evidence="1 2">GPTR02</strain>
    </source>
</reference>
<dbReference type="EMBL" id="JABEQY010000023">
    <property type="protein sequence ID" value="NNH66244.1"/>
    <property type="molecule type" value="Genomic_DNA"/>
</dbReference>
<dbReference type="RefSeq" id="WP_170281931.1">
    <property type="nucleotide sequence ID" value="NZ_JABEQY010000023.1"/>
</dbReference>
<gene>
    <name evidence="1" type="ORF">HLI17_23675</name>
</gene>
<protein>
    <submittedName>
        <fullName evidence="1">Uncharacterized protein</fullName>
    </submittedName>
</protein>
<proteinExistence type="predicted"/>
<dbReference type="AlphaFoldDB" id="A0A7Y2W7G5"/>
<name>A0A7Y2W7G5_9HYPH</name>
<sequence length="62" mass="7260">MQQLKMLQRPLRVLKTRGAAVPSRRVVNHLAHRFVIFTDRKGKSGDFRRGADDGVMHIWQEF</sequence>
<dbReference type="Proteomes" id="UP000530654">
    <property type="component" value="Unassembled WGS sequence"/>
</dbReference>
<organism evidence="1 2">
    <name type="scientific">Rhizobium laguerreae</name>
    <dbReference type="NCBI Taxonomy" id="1076926"/>
    <lineage>
        <taxon>Bacteria</taxon>
        <taxon>Pseudomonadati</taxon>
        <taxon>Pseudomonadota</taxon>
        <taxon>Alphaproteobacteria</taxon>
        <taxon>Hyphomicrobiales</taxon>
        <taxon>Rhizobiaceae</taxon>
        <taxon>Rhizobium/Agrobacterium group</taxon>
        <taxon>Rhizobium</taxon>
    </lineage>
</organism>
<evidence type="ECO:0000313" key="1">
    <source>
        <dbReference type="EMBL" id="NNH66244.1"/>
    </source>
</evidence>
<comment type="caution">
    <text evidence="1">The sequence shown here is derived from an EMBL/GenBank/DDBJ whole genome shotgun (WGS) entry which is preliminary data.</text>
</comment>